<dbReference type="RefSeq" id="WP_277864242.1">
    <property type="nucleotide sequence ID" value="NZ_JARRAG010000002.1"/>
</dbReference>
<dbReference type="EMBL" id="JARRAG010000002">
    <property type="protein sequence ID" value="MDG3007974.1"/>
    <property type="molecule type" value="Genomic_DNA"/>
</dbReference>
<sequence length="151" mass="16695">MRLWRKALLIGLALGLSAFLGVSVWGVRVYRHQPADAARAAEQFADLAVVRSDVAGSYARIAPEFQRTISEERLGDAVAKMHPAGRPKEVRATEYEPMPGQAAMMIFLKGTRGDESFFYRFMMLGDQPSGYRVGGFWRGSGPYPPSARKAL</sequence>
<name>A0ABT6FKB0_9BACT</name>
<evidence type="ECO:0008006" key="3">
    <source>
        <dbReference type="Google" id="ProtNLM"/>
    </source>
</evidence>
<protein>
    <recommendedName>
        <fullName evidence="3">DUF3887 domain-containing protein</fullName>
    </recommendedName>
</protein>
<organism evidence="1 2">
    <name type="scientific">Paludisphaera mucosa</name>
    <dbReference type="NCBI Taxonomy" id="3030827"/>
    <lineage>
        <taxon>Bacteria</taxon>
        <taxon>Pseudomonadati</taxon>
        <taxon>Planctomycetota</taxon>
        <taxon>Planctomycetia</taxon>
        <taxon>Isosphaerales</taxon>
        <taxon>Isosphaeraceae</taxon>
        <taxon>Paludisphaera</taxon>
    </lineage>
</organism>
<accession>A0ABT6FKB0</accession>
<dbReference type="Proteomes" id="UP001216907">
    <property type="component" value="Unassembled WGS sequence"/>
</dbReference>
<gene>
    <name evidence="1" type="ORF">PZE19_29775</name>
</gene>
<evidence type="ECO:0000313" key="1">
    <source>
        <dbReference type="EMBL" id="MDG3007974.1"/>
    </source>
</evidence>
<evidence type="ECO:0000313" key="2">
    <source>
        <dbReference type="Proteomes" id="UP001216907"/>
    </source>
</evidence>
<reference evidence="1 2" key="1">
    <citation type="submission" date="2023-03" db="EMBL/GenBank/DDBJ databases">
        <title>Paludisphaera mucosa sp. nov. a novel planctomycete from northern fen.</title>
        <authorList>
            <person name="Ivanova A."/>
        </authorList>
    </citation>
    <scope>NUCLEOTIDE SEQUENCE [LARGE SCALE GENOMIC DNA]</scope>
    <source>
        <strain evidence="1 2">Pla2</strain>
    </source>
</reference>
<keyword evidence="2" id="KW-1185">Reference proteome</keyword>
<comment type="caution">
    <text evidence="1">The sequence shown here is derived from an EMBL/GenBank/DDBJ whole genome shotgun (WGS) entry which is preliminary data.</text>
</comment>
<proteinExistence type="predicted"/>